<evidence type="ECO:0000256" key="1">
    <source>
        <dbReference type="SAM" id="MobiDB-lite"/>
    </source>
</evidence>
<dbReference type="InterPro" id="IPR009030">
    <property type="entry name" value="Growth_fac_rcpt_cys_sf"/>
</dbReference>
<evidence type="ECO:0000313" key="2">
    <source>
        <dbReference type="EMBL" id="EEC08981.1"/>
    </source>
</evidence>
<organism>
    <name type="scientific">Ixodes scapularis</name>
    <name type="common">Black-legged tick</name>
    <name type="synonym">Deer tick</name>
    <dbReference type="NCBI Taxonomy" id="6945"/>
    <lineage>
        <taxon>Eukaryota</taxon>
        <taxon>Metazoa</taxon>
        <taxon>Ecdysozoa</taxon>
        <taxon>Arthropoda</taxon>
        <taxon>Chelicerata</taxon>
        <taxon>Arachnida</taxon>
        <taxon>Acari</taxon>
        <taxon>Parasitiformes</taxon>
        <taxon>Ixodida</taxon>
        <taxon>Ixodoidea</taxon>
        <taxon>Ixodidae</taxon>
        <taxon>Ixodinae</taxon>
        <taxon>Ixodes</taxon>
    </lineage>
</organism>
<feature type="region of interest" description="Disordered" evidence="1">
    <location>
        <begin position="97"/>
        <end position="116"/>
    </location>
</feature>
<dbReference type="EnsemblMetazoa" id="ISCW005661-RA">
    <property type="protein sequence ID" value="ISCW005661-PA"/>
    <property type="gene ID" value="ISCW005661"/>
</dbReference>
<accession>B7PQV9</accession>
<dbReference type="Proteomes" id="UP000001555">
    <property type="component" value="Unassembled WGS sequence"/>
</dbReference>
<keyword evidence="4" id="KW-1185">Reference proteome</keyword>
<reference evidence="2 4" key="1">
    <citation type="submission" date="2008-03" db="EMBL/GenBank/DDBJ databases">
        <title>Annotation of Ixodes scapularis.</title>
        <authorList>
            <consortium name="Ixodes scapularis Genome Project Consortium"/>
            <person name="Caler E."/>
            <person name="Hannick L.I."/>
            <person name="Bidwell S."/>
            <person name="Joardar V."/>
            <person name="Thiagarajan M."/>
            <person name="Amedeo P."/>
            <person name="Galinsky K.J."/>
            <person name="Schobel S."/>
            <person name="Inman J."/>
            <person name="Hostetler J."/>
            <person name="Miller J."/>
            <person name="Hammond M."/>
            <person name="Megy K."/>
            <person name="Lawson D."/>
            <person name="Kodira C."/>
            <person name="Sutton G."/>
            <person name="Meyer J."/>
            <person name="Hill C.A."/>
            <person name="Birren B."/>
            <person name="Nene V."/>
            <person name="Collins F."/>
            <person name="Alarcon-Chaidez F."/>
            <person name="Wikel S."/>
            <person name="Strausberg R."/>
        </authorList>
    </citation>
    <scope>NUCLEOTIDE SEQUENCE [LARGE SCALE GENOMIC DNA]</scope>
    <source>
        <strain evidence="4">Wikel</strain>
        <strain evidence="2">Wikel colony</strain>
    </source>
</reference>
<dbReference type="AlphaFoldDB" id="B7PQV9"/>
<reference evidence="3" key="2">
    <citation type="submission" date="2020-05" db="UniProtKB">
        <authorList>
            <consortium name="EnsemblMetazoa"/>
        </authorList>
    </citation>
    <scope>IDENTIFICATION</scope>
    <source>
        <strain evidence="3">wikel</strain>
    </source>
</reference>
<dbReference type="EMBL" id="ABJB010258730">
    <property type="status" value="NOT_ANNOTATED_CDS"/>
    <property type="molecule type" value="Genomic_DNA"/>
</dbReference>
<dbReference type="VEuPathDB" id="VectorBase:ISCW005661"/>
<sequence>MSFTSPSAKFTNNVSFFYLLRNSVLSNSPLNCKEVDCDEVVCSSAACTCGSHKSECGCCDICNKCPGETCITIHDDLCQEGYECKLKDPAGNIFGGDPGSCVPKTETPHDPAQNHT</sequence>
<dbReference type="SUPFAM" id="SSF57184">
    <property type="entry name" value="Growth factor receptor domain"/>
    <property type="match status" value="1"/>
</dbReference>
<evidence type="ECO:0000313" key="4">
    <source>
        <dbReference type="Proteomes" id="UP000001555"/>
    </source>
</evidence>
<dbReference type="EMBL" id="DS768322">
    <property type="protein sequence ID" value="EEC08981.1"/>
    <property type="molecule type" value="Genomic_DNA"/>
</dbReference>
<dbReference type="VEuPathDB" id="VectorBase:ISCI005661"/>
<evidence type="ECO:0000313" key="3">
    <source>
        <dbReference type="EnsemblMetazoa" id="ISCW005661-PA"/>
    </source>
</evidence>
<protein>
    <submittedName>
        <fullName evidence="2 3">Secreted protein, putative</fullName>
    </submittedName>
</protein>
<dbReference type="PaxDb" id="6945-B7PQV9"/>
<gene>
    <name evidence="2" type="ORF">IscW_ISCW005661</name>
</gene>
<name>B7PQV9_IXOSC</name>
<dbReference type="OrthoDB" id="6487719at2759"/>
<dbReference type="HOGENOM" id="CLU_2190512_0_0_1"/>
<dbReference type="EMBL" id="ABJB010156462">
    <property type="status" value="NOT_ANNOTATED_CDS"/>
    <property type="molecule type" value="Genomic_DNA"/>
</dbReference>
<dbReference type="VEuPathDB" id="VectorBase:ISCP_020474"/>
<dbReference type="InParanoid" id="B7PQV9"/>
<proteinExistence type="predicted"/>